<feature type="transmembrane region" description="Helical" evidence="1">
    <location>
        <begin position="115"/>
        <end position="136"/>
    </location>
</feature>
<organism evidence="2 3">
    <name type="scientific">Diploptera punctata</name>
    <name type="common">Pacific beetle cockroach</name>
    <dbReference type="NCBI Taxonomy" id="6984"/>
    <lineage>
        <taxon>Eukaryota</taxon>
        <taxon>Metazoa</taxon>
        <taxon>Ecdysozoa</taxon>
        <taxon>Arthropoda</taxon>
        <taxon>Hexapoda</taxon>
        <taxon>Insecta</taxon>
        <taxon>Pterygota</taxon>
        <taxon>Neoptera</taxon>
        <taxon>Polyneoptera</taxon>
        <taxon>Dictyoptera</taxon>
        <taxon>Blattodea</taxon>
        <taxon>Blaberoidea</taxon>
        <taxon>Blaberidae</taxon>
        <taxon>Diplopterinae</taxon>
        <taxon>Diploptera</taxon>
    </lineage>
</organism>
<dbReference type="EMBL" id="JASPKZ010006448">
    <property type="protein sequence ID" value="KAJ9587353.1"/>
    <property type="molecule type" value="Genomic_DNA"/>
</dbReference>
<evidence type="ECO:0000256" key="1">
    <source>
        <dbReference type="SAM" id="Phobius"/>
    </source>
</evidence>
<dbReference type="Proteomes" id="UP001233999">
    <property type="component" value="Unassembled WGS sequence"/>
</dbReference>
<name>A0AAD8EEH3_DIPPU</name>
<keyword evidence="1" id="KW-1133">Transmembrane helix</keyword>
<accession>A0AAD8EEH3</accession>
<evidence type="ECO:0000313" key="3">
    <source>
        <dbReference type="Proteomes" id="UP001233999"/>
    </source>
</evidence>
<protein>
    <submittedName>
        <fullName evidence="2">Uncharacterized protein</fullName>
    </submittedName>
</protein>
<proteinExistence type="predicted"/>
<comment type="caution">
    <text evidence="2">The sequence shown here is derived from an EMBL/GenBank/DDBJ whole genome shotgun (WGS) entry which is preliminary data.</text>
</comment>
<keyword evidence="3" id="KW-1185">Reference proteome</keyword>
<sequence>NLGKSLNWSNTVTSLLLLLIFALIDRVLYFQFGLTSITSFMRIINSIIAFSISLIVTYDRFHFLCACVCVRARVRVRQKNKNSIHFLISTVREFEDMIKNCVRIKAERGLSYLLLFWYFASRYKVYILVKSMYILFKVMPKIAGQRKIFIFPILQLQQLLMTYLQHRFVSDFC</sequence>
<reference evidence="2" key="2">
    <citation type="submission" date="2023-05" db="EMBL/GenBank/DDBJ databases">
        <authorList>
            <person name="Fouks B."/>
        </authorList>
    </citation>
    <scope>NUCLEOTIDE SEQUENCE</scope>
    <source>
        <strain evidence="2">Stay&amp;Tobe</strain>
        <tissue evidence="2">Testes</tissue>
    </source>
</reference>
<feature type="non-terminal residue" evidence="2">
    <location>
        <position position="173"/>
    </location>
</feature>
<dbReference type="AlphaFoldDB" id="A0AAD8EEH3"/>
<keyword evidence="1" id="KW-0812">Transmembrane</keyword>
<reference evidence="2" key="1">
    <citation type="journal article" date="2023" name="IScience">
        <title>Live-bearing cockroach genome reveals convergent evolutionary mechanisms linked to viviparity in insects and beyond.</title>
        <authorList>
            <person name="Fouks B."/>
            <person name="Harrison M.C."/>
            <person name="Mikhailova A.A."/>
            <person name="Marchal E."/>
            <person name="English S."/>
            <person name="Carruthers M."/>
            <person name="Jennings E.C."/>
            <person name="Chiamaka E.L."/>
            <person name="Frigard R.A."/>
            <person name="Pippel M."/>
            <person name="Attardo G.M."/>
            <person name="Benoit J.B."/>
            <person name="Bornberg-Bauer E."/>
            <person name="Tobe S.S."/>
        </authorList>
    </citation>
    <scope>NUCLEOTIDE SEQUENCE</scope>
    <source>
        <strain evidence="2">Stay&amp;Tobe</strain>
    </source>
</reference>
<feature type="non-terminal residue" evidence="2">
    <location>
        <position position="1"/>
    </location>
</feature>
<feature type="transmembrane region" description="Helical" evidence="1">
    <location>
        <begin position="40"/>
        <end position="58"/>
    </location>
</feature>
<keyword evidence="1" id="KW-0472">Membrane</keyword>
<feature type="transmembrane region" description="Helical" evidence="1">
    <location>
        <begin position="6"/>
        <end position="28"/>
    </location>
</feature>
<evidence type="ECO:0000313" key="2">
    <source>
        <dbReference type="EMBL" id="KAJ9587353.1"/>
    </source>
</evidence>
<gene>
    <name evidence="2" type="ORF">L9F63_019135</name>
</gene>